<dbReference type="RefSeq" id="WP_167812862.1">
    <property type="nucleotide sequence ID" value="NZ_CP042301.2"/>
</dbReference>
<protein>
    <submittedName>
        <fullName evidence="1">Uncharacterized protein</fullName>
    </submittedName>
</protein>
<accession>A0A6H0DXC8</accession>
<dbReference type="EMBL" id="CP042301">
    <property type="protein sequence ID" value="QIS94649.1"/>
    <property type="molecule type" value="Genomic_DNA"/>
</dbReference>
<proteinExistence type="predicted"/>
<dbReference type="KEGG" id="niy:FQ775_23900"/>
<gene>
    <name evidence="1" type="ORF">FQ775_23900</name>
</gene>
<evidence type="ECO:0000313" key="2">
    <source>
        <dbReference type="Proteomes" id="UP000321389"/>
    </source>
</evidence>
<dbReference type="AlphaFoldDB" id="A0A6H0DXC8"/>
<keyword evidence="2" id="KW-1185">Reference proteome</keyword>
<evidence type="ECO:0000313" key="1">
    <source>
        <dbReference type="EMBL" id="QIS94649.1"/>
    </source>
</evidence>
<sequence>MLPLTAFEHLVAGYAIAHGKAEEKPLPPSERAPSPVRWRRRLRRSLADATAITARPRA</sequence>
<dbReference type="Proteomes" id="UP000321389">
    <property type="component" value="Chromosome"/>
</dbReference>
<organism evidence="1 2">
    <name type="scientific">Nitratireductor mangrovi</name>
    <dbReference type="NCBI Taxonomy" id="2599600"/>
    <lineage>
        <taxon>Bacteria</taxon>
        <taxon>Pseudomonadati</taxon>
        <taxon>Pseudomonadota</taxon>
        <taxon>Alphaproteobacteria</taxon>
        <taxon>Hyphomicrobiales</taxon>
        <taxon>Phyllobacteriaceae</taxon>
        <taxon>Nitratireductor</taxon>
    </lineage>
</organism>
<name>A0A6H0DXC8_9HYPH</name>
<reference evidence="1" key="1">
    <citation type="submission" date="2020-04" db="EMBL/GenBank/DDBJ databases">
        <title>Nitratireductor sp. nov. isolated from mangrove soil.</title>
        <authorList>
            <person name="Ye Y."/>
        </authorList>
    </citation>
    <scope>NUCLEOTIDE SEQUENCE</scope>
    <source>
        <strain evidence="1">SY7</strain>
    </source>
</reference>